<dbReference type="Pfam" id="PF00078">
    <property type="entry name" value="RVT_1"/>
    <property type="match status" value="1"/>
</dbReference>
<evidence type="ECO:0000313" key="2">
    <source>
        <dbReference type="EMBL" id="VDP05309.1"/>
    </source>
</evidence>
<reference evidence="2 3" key="1">
    <citation type="submission" date="2018-11" db="EMBL/GenBank/DDBJ databases">
        <authorList>
            <consortium name="Pathogen Informatics"/>
        </authorList>
    </citation>
    <scope>NUCLEOTIDE SEQUENCE [LARGE SCALE GENOMIC DNA]</scope>
</reference>
<dbReference type="InterPro" id="IPR000477">
    <property type="entry name" value="RT_dom"/>
</dbReference>
<evidence type="ECO:0000313" key="4">
    <source>
        <dbReference type="WBParaSite" id="HPBE_0001622701-mRNA-1"/>
    </source>
</evidence>
<dbReference type="Proteomes" id="UP000050761">
    <property type="component" value="Unassembled WGS sequence"/>
</dbReference>
<proteinExistence type="predicted"/>
<dbReference type="OrthoDB" id="9802488at2759"/>
<dbReference type="AlphaFoldDB" id="A0A183G426"/>
<gene>
    <name evidence="2" type="ORF">HPBE_LOCUS16226</name>
</gene>
<evidence type="ECO:0000313" key="3">
    <source>
        <dbReference type="Proteomes" id="UP000050761"/>
    </source>
</evidence>
<name>A0A183G426_HELPZ</name>
<reference evidence="4" key="2">
    <citation type="submission" date="2019-09" db="UniProtKB">
        <authorList>
            <consortium name="WormBaseParasite"/>
        </authorList>
    </citation>
    <scope>IDENTIFICATION</scope>
</reference>
<dbReference type="EMBL" id="UZAH01029296">
    <property type="protein sequence ID" value="VDP05309.1"/>
    <property type="molecule type" value="Genomic_DNA"/>
</dbReference>
<protein>
    <submittedName>
        <fullName evidence="4">Reverse transcriptase domain-containing protein</fullName>
    </submittedName>
</protein>
<keyword evidence="3" id="KW-1185">Reference proteome</keyword>
<accession>A0A3P8DZ32</accession>
<accession>A0A183G426</accession>
<dbReference type="PANTHER" id="PTHR19446">
    <property type="entry name" value="REVERSE TRANSCRIPTASES"/>
    <property type="match status" value="1"/>
</dbReference>
<evidence type="ECO:0000259" key="1">
    <source>
        <dbReference type="Pfam" id="PF00078"/>
    </source>
</evidence>
<feature type="domain" description="Reverse transcriptase" evidence="1">
    <location>
        <begin position="56"/>
        <end position="156"/>
    </location>
</feature>
<sequence length="169" mass="19175">MKPAKANGPDDLGADLWKLKSCYPAEWLFFNTMIAEETVPDSWQIITTIPIWKNKGISAECASYRLIRSPSHSIKIFERIVDGRIRDVVQLSANQCAFVPGCGTNDAIPAARLLLERRREKQKPVHLACLDLEKPFNRVLRKVVWQSLKQHNVPEELRVGAVTLLLSEE</sequence>
<organism evidence="3 4">
    <name type="scientific">Heligmosomoides polygyrus</name>
    <name type="common">Parasitic roundworm</name>
    <dbReference type="NCBI Taxonomy" id="6339"/>
    <lineage>
        <taxon>Eukaryota</taxon>
        <taxon>Metazoa</taxon>
        <taxon>Ecdysozoa</taxon>
        <taxon>Nematoda</taxon>
        <taxon>Chromadorea</taxon>
        <taxon>Rhabditida</taxon>
        <taxon>Rhabditina</taxon>
        <taxon>Rhabditomorpha</taxon>
        <taxon>Strongyloidea</taxon>
        <taxon>Heligmosomidae</taxon>
        <taxon>Heligmosomoides</taxon>
    </lineage>
</organism>
<dbReference type="WBParaSite" id="HPBE_0001622701-mRNA-1">
    <property type="protein sequence ID" value="HPBE_0001622701-mRNA-1"/>
    <property type="gene ID" value="HPBE_0001622701"/>
</dbReference>